<gene>
    <name evidence="1" type="ORF">QNI22_04630</name>
</gene>
<dbReference type="Proteomes" id="UP001232063">
    <property type="component" value="Unassembled WGS sequence"/>
</dbReference>
<keyword evidence="2" id="KW-1185">Reference proteome</keyword>
<name>A0AAE3R235_9BACT</name>
<dbReference type="NCBIfam" id="TIGR04183">
    <property type="entry name" value="Por_Secre_tail"/>
    <property type="match status" value="1"/>
</dbReference>
<dbReference type="InterPro" id="IPR035986">
    <property type="entry name" value="PKD_dom_sf"/>
</dbReference>
<dbReference type="RefSeq" id="WP_314509453.1">
    <property type="nucleotide sequence ID" value="NZ_JASJOU010000001.1"/>
</dbReference>
<evidence type="ECO:0000313" key="1">
    <source>
        <dbReference type="EMBL" id="MDJ1499914.1"/>
    </source>
</evidence>
<dbReference type="EMBL" id="JASJOU010000001">
    <property type="protein sequence ID" value="MDJ1499914.1"/>
    <property type="molecule type" value="Genomic_DNA"/>
</dbReference>
<protein>
    <submittedName>
        <fullName evidence="1">T9SS type A sorting domain-containing protein</fullName>
    </submittedName>
</protein>
<proteinExistence type="predicted"/>
<dbReference type="InterPro" id="IPR043504">
    <property type="entry name" value="Peptidase_S1_PA_chymotrypsin"/>
</dbReference>
<dbReference type="SUPFAM" id="SSF49299">
    <property type="entry name" value="PKD domain"/>
    <property type="match status" value="1"/>
</dbReference>
<comment type="caution">
    <text evidence="1">The sequence shown here is derived from an EMBL/GenBank/DDBJ whole genome shotgun (WGS) entry which is preliminary data.</text>
</comment>
<accession>A0AAE3R235</accession>
<dbReference type="Gene3D" id="2.60.40.740">
    <property type="match status" value="2"/>
</dbReference>
<dbReference type="Gene3D" id="2.40.10.10">
    <property type="entry name" value="Trypsin-like serine proteases"/>
    <property type="match status" value="1"/>
</dbReference>
<dbReference type="InterPro" id="IPR026444">
    <property type="entry name" value="Secre_tail"/>
</dbReference>
<sequence>MSRFYSCILLMFFVKISCIYSQVTPKAGYDYPTYSKIIVTGLSSSLPGPNTRFNFEMSSGNTLPNPEYGFGLSFFTYYGNGPGNVSFSNPSASQNSISVTNKSIFLRYSSAFTSSGGQIVQNCVVVVGQVSLPSISLGSYSFIGGANYYNHNLSGCSYGSYAFGADVSIMLQVPKPVILNQDSGTNYCYDTPIRLKADIDWLNLSGLTYQWEYNIPGRNNTWYTFPATSQITNVQYKDVPDIFNWMKGKAANQDIRFRVKAKGAVEGGLFSQVIVSLPLSPLPPEIANPATDISVLPACPGIANGGISIQNVSGFGSYLYVLRDGFGNTTTCHPEKEDCLQGPSGTTSGSSFTISGIAAGKYTLWLANPGSTYGVCSQTYNVEIPETPVLSLGTVSGVNASCYTGSDGSINVNSTGGRVPIVYRIQNGSDIRTQSVNTVGSGVSFSNLPVGSYVVSVSDACNQSPATQTVVIKQPARITVGLTSIAALCNSPGDGKVQAGISVSNGTFDMPVSGSYDYEIRKAGVLLDSKYGTSATSYTFTGLAAGNDYSVRIKESTASTWCSGDDKPITINAPAAIPIPTLSTQNVDCPGGSTGSITLTGMGGNGQYQYTLKRVADGAVVVQSSNTTLTGLVTGTYQLIVTRLIAGCSDNYTYPSTIVITQPNPLAITSSKTDITCYGMGDGKITATLSGGTAPYTLYYKRDTDASWISLTGLTVNNLDKGNYQLRVVDSHNCETVSSLISIAEPALLQLTTVSRKDIVCLGDNGFIDMTATGGTLPYTFEYSLNNGAWTAFDKNTPLAIGSYQVRVRDARGCITVHPSSFSITAPASALDFSYTVSDYNGYNISCFGGNNGTLTFAATGGNGASYNGYQYAIDGGTYQSAILIEGITAGTHIFSVKDGRGCIVTKSVVFTQTSEKLSVQLESKQNVICAGDATGSLTVKATGGVGPYSYSLNGGSYQSSPTFSSLAAGSYQITVRDQNGCSISLNESISSLYAPIVANVYTENIRCKSGQDGLISLSVSGGVAPYSYQWSGMSSNSETVSGLSAGTYSVKIVDAVGCSINLSATLSEPVASVSLSAKTTPVCYGQTTGLIEIKASGGTPPYLYSVDNGVSYQSDPSFSTVGVGTYQLVVQDSQGCSVSGTAVVNLRNDQSVVDFIVASSQQALDTLYLEDISLPKPDSVHWDFGAMADWIDTSMFSPSIRFASEGSYAVSMTGYFGGCAYTISRTLVIAPYDPNQNPVPIPDYNIIKEFSVSPNPNDGQFVVSAELIKKQQIMLAITDLLGNEKFRKKWDRTSQLSESISLNVPSGLYIVRIITDNDAREIRLSINH</sequence>
<dbReference type="Pfam" id="PF13573">
    <property type="entry name" value="SprB"/>
    <property type="match status" value="7"/>
</dbReference>
<dbReference type="InterPro" id="IPR025667">
    <property type="entry name" value="SprB_repeat"/>
</dbReference>
<organism evidence="1 2">
    <name type="scientific">Xanthocytophaga agilis</name>
    <dbReference type="NCBI Taxonomy" id="3048010"/>
    <lineage>
        <taxon>Bacteria</taxon>
        <taxon>Pseudomonadati</taxon>
        <taxon>Bacteroidota</taxon>
        <taxon>Cytophagia</taxon>
        <taxon>Cytophagales</taxon>
        <taxon>Rhodocytophagaceae</taxon>
        <taxon>Xanthocytophaga</taxon>
    </lineage>
</organism>
<evidence type="ECO:0000313" key="2">
    <source>
        <dbReference type="Proteomes" id="UP001232063"/>
    </source>
</evidence>
<reference evidence="1" key="1">
    <citation type="submission" date="2023-05" db="EMBL/GenBank/DDBJ databases">
        <authorList>
            <person name="Zhang X."/>
        </authorList>
    </citation>
    <scope>NUCLEOTIDE SEQUENCE</scope>
    <source>
        <strain evidence="1">BD1B2-1</strain>
    </source>
</reference>